<dbReference type="Gene3D" id="3.30.499.10">
    <property type="entry name" value="Aconitase, domain 3"/>
    <property type="match status" value="2"/>
</dbReference>
<feature type="region of interest" description="Disordered" evidence="15">
    <location>
        <begin position="300"/>
        <end position="320"/>
    </location>
</feature>
<comment type="subunit">
    <text evidence="5">Heterodimer of LeuC and LeuD.</text>
</comment>
<dbReference type="InterPro" id="IPR015931">
    <property type="entry name" value="Acnase/IPM_dHydase_lsu_aba_1/3"/>
</dbReference>
<dbReference type="SUPFAM" id="SSF53732">
    <property type="entry name" value="Aconitase iron-sulfur domain"/>
    <property type="match status" value="1"/>
</dbReference>
<evidence type="ECO:0000256" key="2">
    <source>
        <dbReference type="ARBA" id="ARBA00001966"/>
    </source>
</evidence>
<keyword evidence="10" id="KW-0479">Metal-binding</keyword>
<evidence type="ECO:0000256" key="3">
    <source>
        <dbReference type="ARBA" id="ARBA00002695"/>
    </source>
</evidence>
<keyword evidence="13" id="KW-0456">Lyase</keyword>
<comment type="catalytic activity">
    <reaction evidence="1">
        <text>(2R,3S)-3-isopropylmalate = (2S)-2-isopropylmalate</text>
        <dbReference type="Rhea" id="RHEA:32287"/>
        <dbReference type="ChEBI" id="CHEBI:1178"/>
        <dbReference type="ChEBI" id="CHEBI:35121"/>
        <dbReference type="EC" id="4.2.1.33"/>
    </reaction>
</comment>
<dbReference type="PRINTS" id="PR00415">
    <property type="entry name" value="ACONITASE"/>
</dbReference>
<evidence type="ECO:0000256" key="8">
    <source>
        <dbReference type="ARBA" id="ARBA00022485"/>
    </source>
</evidence>
<keyword evidence="7" id="KW-0432">Leucine biosynthesis</keyword>
<dbReference type="NCBIfam" id="NF004016">
    <property type="entry name" value="PRK05478.1"/>
    <property type="match status" value="1"/>
</dbReference>
<evidence type="ECO:0000313" key="17">
    <source>
        <dbReference type="EMBL" id="MDO1534154.1"/>
    </source>
</evidence>
<dbReference type="Pfam" id="PF00330">
    <property type="entry name" value="Aconitase"/>
    <property type="match status" value="1"/>
</dbReference>
<dbReference type="Proteomes" id="UP001169027">
    <property type="component" value="Unassembled WGS sequence"/>
</dbReference>
<evidence type="ECO:0000256" key="12">
    <source>
        <dbReference type="ARBA" id="ARBA00023014"/>
    </source>
</evidence>
<dbReference type="NCBIfam" id="NF009116">
    <property type="entry name" value="PRK12466.1"/>
    <property type="match status" value="1"/>
</dbReference>
<evidence type="ECO:0000256" key="10">
    <source>
        <dbReference type="ARBA" id="ARBA00022723"/>
    </source>
</evidence>
<evidence type="ECO:0000256" key="15">
    <source>
        <dbReference type="SAM" id="MobiDB-lite"/>
    </source>
</evidence>
<keyword evidence="11" id="KW-0408">Iron</keyword>
<feature type="compositionally biased region" description="Polar residues" evidence="15">
    <location>
        <begin position="300"/>
        <end position="309"/>
    </location>
</feature>
<dbReference type="RefSeq" id="WP_301811445.1">
    <property type="nucleotide sequence ID" value="NZ_JAUJZH010000012.1"/>
</dbReference>
<evidence type="ECO:0000256" key="9">
    <source>
        <dbReference type="ARBA" id="ARBA00022605"/>
    </source>
</evidence>
<dbReference type="PROSITE" id="PS00450">
    <property type="entry name" value="ACONITASE_1"/>
    <property type="match status" value="1"/>
</dbReference>
<gene>
    <name evidence="17" type="ORF">Q2T77_17855</name>
</gene>
<evidence type="ECO:0000313" key="18">
    <source>
        <dbReference type="Proteomes" id="UP001169027"/>
    </source>
</evidence>
<proteinExistence type="predicted"/>
<keyword evidence="9" id="KW-0028">Amino-acid biosynthesis</keyword>
<evidence type="ECO:0000256" key="13">
    <source>
        <dbReference type="ARBA" id="ARBA00023239"/>
    </source>
</evidence>
<keyword evidence="14" id="KW-0100">Branched-chain amino acid biosynthesis</keyword>
<accession>A0ABT8S793</accession>
<dbReference type="InterPro" id="IPR001030">
    <property type="entry name" value="Acoase/IPM_deHydtase_lsu_aba"/>
</dbReference>
<comment type="cofactor">
    <cofactor evidence="2">
        <name>[4Fe-4S] cluster</name>
        <dbReference type="ChEBI" id="CHEBI:49883"/>
    </cofactor>
</comment>
<sequence>METRPLTYFEKVWNEHAIADLGDGTWLLQADRLLLHDVTGGAIMRTLVAEGHAPASPSQVFGVIDHLLVTRPQPQRRDGWTPVATQMISESRHLSQQLGIELIDVEDPRQGITHVIAPELGIALPGLMIVCGDSHTCTLGGLGAIGWGIGTSEGVHVLATQTIAETRPRLMRANFEGRLRPGVSAKDMILRLIGEIGAGGGAGFAIEFAGEAVRALPVEARLTLCNMAVECSAKYGFVAPDDTVFDYLEGRAHAPKGAAWDMAVAHWRSLATDALALFDREVFIDVTTLEPQVTWGTSPQHVAPVNSSVPVPEEAGDGPSRANAKAALAYQQLTPGTALESVRIDVAYIGTCTNARLSDLRLAAEYLRGRRVASHVTAICVPGSAGVKRAAEAEGLDAVFREAGFEWHDAGCGMCGSGRGRLEDVRVISTSNRNFENRQGKRTRTHLASPLTVAASAVAGHIADPRKEVLA</sequence>
<keyword evidence="12" id="KW-0411">Iron-sulfur</keyword>
<comment type="pathway">
    <text evidence="4">Amino-acid biosynthesis; L-leucine biosynthesis; L-leucine from 3-methyl-2-oxobutanoate: step 2/4.</text>
</comment>
<dbReference type="InterPro" id="IPR036008">
    <property type="entry name" value="Aconitase_4Fe-4S_dom"/>
</dbReference>
<dbReference type="InterPro" id="IPR050067">
    <property type="entry name" value="IPM_dehydratase_rel_enz"/>
</dbReference>
<keyword evidence="18" id="KW-1185">Reference proteome</keyword>
<comment type="caution">
    <text evidence="17">The sequence shown here is derived from an EMBL/GenBank/DDBJ whole genome shotgun (WGS) entry which is preliminary data.</text>
</comment>
<dbReference type="InterPro" id="IPR018136">
    <property type="entry name" value="Aconitase_4Fe-4S_BS"/>
</dbReference>
<reference evidence="17" key="1">
    <citation type="submission" date="2023-06" db="EMBL/GenBank/DDBJ databases">
        <authorList>
            <person name="Jiang Y."/>
            <person name="Liu Q."/>
        </authorList>
    </citation>
    <scope>NUCLEOTIDE SEQUENCE</scope>
    <source>
        <strain evidence="17">CGMCC 1.12090</strain>
    </source>
</reference>
<dbReference type="PANTHER" id="PTHR43822">
    <property type="entry name" value="HOMOACONITASE, MITOCHONDRIAL-RELATED"/>
    <property type="match status" value="1"/>
</dbReference>
<feature type="domain" description="Aconitase/3-isopropylmalate dehydratase large subunit alpha/beta/alpha" evidence="16">
    <location>
        <begin position="10"/>
        <end position="460"/>
    </location>
</feature>
<comment type="function">
    <text evidence="3">Catalyzes the isomerization between 2-isopropylmalate and 3-isopropylmalate, via the formation of 2-isopropylmaleate.</text>
</comment>
<evidence type="ECO:0000256" key="1">
    <source>
        <dbReference type="ARBA" id="ARBA00000491"/>
    </source>
</evidence>
<evidence type="ECO:0000256" key="14">
    <source>
        <dbReference type="ARBA" id="ARBA00023304"/>
    </source>
</evidence>
<dbReference type="PANTHER" id="PTHR43822:SF9">
    <property type="entry name" value="3-ISOPROPYLMALATE DEHYDRATASE"/>
    <property type="match status" value="1"/>
</dbReference>
<dbReference type="EC" id="4.2.1.33" evidence="6"/>
<dbReference type="EMBL" id="JAUKVY010000012">
    <property type="protein sequence ID" value="MDO1534154.1"/>
    <property type="molecule type" value="Genomic_DNA"/>
</dbReference>
<keyword evidence="8" id="KW-0004">4Fe-4S</keyword>
<evidence type="ECO:0000256" key="11">
    <source>
        <dbReference type="ARBA" id="ARBA00023004"/>
    </source>
</evidence>
<evidence type="ECO:0000259" key="16">
    <source>
        <dbReference type="Pfam" id="PF00330"/>
    </source>
</evidence>
<evidence type="ECO:0000256" key="7">
    <source>
        <dbReference type="ARBA" id="ARBA00022430"/>
    </source>
</evidence>
<evidence type="ECO:0000256" key="4">
    <source>
        <dbReference type="ARBA" id="ARBA00004729"/>
    </source>
</evidence>
<organism evidence="17 18">
    <name type="scientific">Variovorax ginsengisoli</name>
    <dbReference type="NCBI Taxonomy" id="363844"/>
    <lineage>
        <taxon>Bacteria</taxon>
        <taxon>Pseudomonadati</taxon>
        <taxon>Pseudomonadota</taxon>
        <taxon>Betaproteobacteria</taxon>
        <taxon>Burkholderiales</taxon>
        <taxon>Comamonadaceae</taxon>
        <taxon>Variovorax</taxon>
    </lineage>
</organism>
<protein>
    <recommendedName>
        <fullName evidence="6">3-isopropylmalate dehydratase</fullName>
        <ecNumber evidence="6">4.2.1.33</ecNumber>
    </recommendedName>
</protein>
<evidence type="ECO:0000256" key="5">
    <source>
        <dbReference type="ARBA" id="ARBA00011271"/>
    </source>
</evidence>
<name>A0ABT8S793_9BURK</name>
<evidence type="ECO:0000256" key="6">
    <source>
        <dbReference type="ARBA" id="ARBA00011998"/>
    </source>
</evidence>